<keyword evidence="5 7" id="KW-1133">Transmembrane helix</keyword>
<dbReference type="InterPro" id="IPR006016">
    <property type="entry name" value="UspA"/>
</dbReference>
<dbReference type="PRINTS" id="PR00447">
    <property type="entry name" value="NATRESASSCMP"/>
</dbReference>
<evidence type="ECO:0000256" key="4">
    <source>
        <dbReference type="ARBA" id="ARBA00022847"/>
    </source>
</evidence>
<dbReference type="Proteomes" id="UP000619078">
    <property type="component" value="Unassembled WGS sequence"/>
</dbReference>
<gene>
    <name evidence="7" type="primary">mntH</name>
    <name evidence="9" type="ORF">IDJ76_01695</name>
</gene>
<evidence type="ECO:0000256" key="2">
    <source>
        <dbReference type="ARBA" id="ARBA00022448"/>
    </source>
</evidence>
<feature type="transmembrane region" description="Helical" evidence="7">
    <location>
        <begin position="205"/>
        <end position="224"/>
    </location>
</feature>
<keyword evidence="7" id="KW-0406">Ion transport</keyword>
<dbReference type="EMBL" id="JACWMX010000001">
    <property type="protein sequence ID" value="MBD1391801.1"/>
    <property type="molecule type" value="Genomic_DNA"/>
</dbReference>
<feature type="transmembrane region" description="Helical" evidence="7">
    <location>
        <begin position="102"/>
        <end position="128"/>
    </location>
</feature>
<accession>A0A926NLE4</accession>
<dbReference type="Pfam" id="PF00582">
    <property type="entry name" value="Usp"/>
    <property type="match status" value="1"/>
</dbReference>
<dbReference type="Pfam" id="PF01566">
    <property type="entry name" value="Nramp"/>
    <property type="match status" value="1"/>
</dbReference>
<dbReference type="HAMAP" id="MF_00221">
    <property type="entry name" value="NRAMP"/>
    <property type="match status" value="1"/>
</dbReference>
<dbReference type="NCBIfam" id="NF037982">
    <property type="entry name" value="Nramp_1"/>
    <property type="match status" value="1"/>
</dbReference>
<evidence type="ECO:0000256" key="7">
    <source>
        <dbReference type="HAMAP-Rule" id="MF_00221"/>
    </source>
</evidence>
<protein>
    <recommendedName>
        <fullName evidence="7">Divalent metal cation transporter MntH</fullName>
    </recommendedName>
</protein>
<dbReference type="NCBIfam" id="NF001923">
    <property type="entry name" value="PRK00701.1"/>
    <property type="match status" value="1"/>
</dbReference>
<feature type="transmembrane region" description="Helical" evidence="7">
    <location>
        <begin position="366"/>
        <end position="387"/>
    </location>
</feature>
<comment type="caution">
    <text evidence="9">The sequence shown here is derived from an EMBL/GenBank/DDBJ whole genome shotgun (WGS) entry which is preliminary data.</text>
</comment>
<proteinExistence type="inferred from homology"/>
<keyword evidence="2 7" id="KW-0813">Transport</keyword>
<feature type="transmembrane region" description="Helical" evidence="7">
    <location>
        <begin position="441"/>
        <end position="462"/>
    </location>
</feature>
<comment type="similarity">
    <text evidence="7">Belongs to the NRAMP family.</text>
</comment>
<dbReference type="PANTHER" id="PTHR11706">
    <property type="entry name" value="SOLUTE CARRIER PROTEIN FAMILY 11 MEMBER"/>
    <property type="match status" value="1"/>
</dbReference>
<dbReference type="GO" id="GO:0005886">
    <property type="term" value="C:plasma membrane"/>
    <property type="evidence" value="ECO:0007669"/>
    <property type="project" value="UniProtKB-SubCell"/>
</dbReference>
<feature type="transmembrane region" description="Helical" evidence="7">
    <location>
        <begin position="407"/>
        <end position="425"/>
    </location>
</feature>
<dbReference type="AlphaFoldDB" id="A0A926NLE4"/>
<dbReference type="GO" id="GO:0034755">
    <property type="term" value="P:iron ion transmembrane transport"/>
    <property type="evidence" value="ECO:0007669"/>
    <property type="project" value="TreeGrafter"/>
</dbReference>
<dbReference type="InterPro" id="IPR014729">
    <property type="entry name" value="Rossmann-like_a/b/a_fold"/>
</dbReference>
<evidence type="ECO:0000256" key="3">
    <source>
        <dbReference type="ARBA" id="ARBA00022692"/>
    </source>
</evidence>
<feature type="transmembrane region" description="Helical" evidence="7">
    <location>
        <begin position="134"/>
        <end position="156"/>
    </location>
</feature>
<comment type="subcellular location">
    <subcellularLocation>
        <location evidence="7">Cell membrane</location>
        <topology evidence="7">Multi-pass membrane protein</topology>
    </subcellularLocation>
    <subcellularLocation>
        <location evidence="1">Membrane</location>
        <topology evidence="1">Multi-pass membrane protein</topology>
    </subcellularLocation>
</comment>
<dbReference type="PANTHER" id="PTHR11706:SF33">
    <property type="entry name" value="NATURAL RESISTANCE-ASSOCIATED MACROPHAGE PROTEIN 2"/>
    <property type="match status" value="1"/>
</dbReference>
<keyword evidence="3 7" id="KW-0812">Transmembrane</keyword>
<keyword evidence="10" id="KW-1185">Reference proteome</keyword>
<keyword evidence="4 7" id="KW-0769">Symport</keyword>
<feature type="transmembrane region" description="Helical" evidence="7">
    <location>
        <begin position="295"/>
        <end position="321"/>
    </location>
</feature>
<keyword evidence="6 7" id="KW-0472">Membrane</keyword>
<feature type="transmembrane region" description="Helical" evidence="7">
    <location>
        <begin position="342"/>
        <end position="360"/>
    </location>
</feature>
<evidence type="ECO:0000313" key="10">
    <source>
        <dbReference type="Proteomes" id="UP000619078"/>
    </source>
</evidence>
<dbReference type="InterPro" id="IPR001046">
    <property type="entry name" value="NRAMP_fam"/>
</dbReference>
<evidence type="ECO:0000256" key="5">
    <source>
        <dbReference type="ARBA" id="ARBA00022989"/>
    </source>
</evidence>
<name>A0A926NLE4_9SPHI</name>
<evidence type="ECO:0000256" key="1">
    <source>
        <dbReference type="ARBA" id="ARBA00004141"/>
    </source>
</evidence>
<keyword evidence="7" id="KW-1003">Cell membrane</keyword>
<comment type="function">
    <text evidence="7">H(+)-stimulated, divalent metal cation uptake system.</text>
</comment>
<evidence type="ECO:0000259" key="8">
    <source>
        <dbReference type="Pfam" id="PF00582"/>
    </source>
</evidence>
<evidence type="ECO:0000313" key="9">
    <source>
        <dbReference type="EMBL" id="MBD1391801.1"/>
    </source>
</evidence>
<dbReference type="CDD" id="cd00293">
    <property type="entry name" value="USP-like"/>
    <property type="match status" value="1"/>
</dbReference>
<dbReference type="NCBIfam" id="TIGR01197">
    <property type="entry name" value="nramp"/>
    <property type="match status" value="1"/>
</dbReference>
<sequence>MTQQHDSHSLGNVHNTVTTEGKTGWRKLLSFLGPAYLVSVGYMDPGNWATDLAAGSQFGYRLIWVLLLSNMIALLLQNLAVRLGIVRGLDLAQASKHTYPRFVNFCLFILAQIAIIACDLAEIIGMAIGLNLLFGLPLIWGVSITLLDTLLLLFLLNKGMRKLEGFIISLIFIVGVAFLAQMFIVQPDVLDIAKGFIPTKLNNQSLYLAIGIIGATVMPHNLYLHSSLVQTRKIDRTDEGIKTAIRYNFWDTTIALNLAFFVNAAILILAASAFFGRGYHEVAEIQDAHKLLTNIFGKLAPALFAIALIAAGQSSTVTGTLAGQIIMEGHLNLRIAPWLRRLLTRILAIVPAFFTILHAGDEGLGKLLILSQVVLSLQLGFAVIPLIHFTSDKKRMGKFATKTWLKILAWVFAVLIVGLNVRLVIQEIDTWAAASAGAANLVHYVITPIAVGIGALLVYVFLRPLLYKHTDQPVLVPHGIAAALDNLEAVHYNNIAVTIDFSKNDQDCIRHALMQGGKRAHYTLIHVVETAGARYYGGQVMDNETQSDVDNLDKYVDALKKLGYKAESKIGYGGAATSIAEIINQNKIDFVVMGSHGHKALKDLIFGTTVNSVRHKVNVPVLVVKPQKK</sequence>
<feature type="transmembrane region" description="Helical" evidence="7">
    <location>
        <begin position="62"/>
        <end position="81"/>
    </location>
</feature>
<dbReference type="GO" id="GO:0015293">
    <property type="term" value="F:symporter activity"/>
    <property type="evidence" value="ECO:0007669"/>
    <property type="project" value="UniProtKB-UniRule"/>
</dbReference>
<evidence type="ECO:0000256" key="6">
    <source>
        <dbReference type="ARBA" id="ARBA00023136"/>
    </source>
</evidence>
<dbReference type="GO" id="GO:0015086">
    <property type="term" value="F:cadmium ion transmembrane transporter activity"/>
    <property type="evidence" value="ECO:0007669"/>
    <property type="project" value="TreeGrafter"/>
</dbReference>
<organism evidence="9 10">
    <name type="scientific">Mucilaginibacter glaciei</name>
    <dbReference type="NCBI Taxonomy" id="2772109"/>
    <lineage>
        <taxon>Bacteria</taxon>
        <taxon>Pseudomonadati</taxon>
        <taxon>Bacteroidota</taxon>
        <taxon>Sphingobacteriia</taxon>
        <taxon>Sphingobacteriales</taxon>
        <taxon>Sphingobacteriaceae</taxon>
        <taxon>Mucilaginibacter</taxon>
    </lineage>
</organism>
<feature type="domain" description="UspA" evidence="8">
    <location>
        <begin position="492"/>
        <end position="625"/>
    </location>
</feature>
<dbReference type="RefSeq" id="WP_191160077.1">
    <property type="nucleotide sequence ID" value="NZ_JACWMX010000001.1"/>
</dbReference>
<feature type="transmembrane region" description="Helical" evidence="7">
    <location>
        <begin position="254"/>
        <end position="275"/>
    </location>
</feature>
<feature type="transmembrane region" description="Helical" evidence="7">
    <location>
        <begin position="163"/>
        <end position="185"/>
    </location>
</feature>
<reference evidence="9" key="1">
    <citation type="submission" date="2020-09" db="EMBL/GenBank/DDBJ databases">
        <title>Novel species of Mucilaginibacter isolated from a glacier on the Tibetan Plateau.</title>
        <authorList>
            <person name="Liu Q."/>
            <person name="Xin Y.-H."/>
        </authorList>
    </citation>
    <scope>NUCLEOTIDE SEQUENCE</scope>
    <source>
        <strain evidence="9">ZB1P21</strain>
    </source>
</reference>
<dbReference type="SUPFAM" id="SSF52402">
    <property type="entry name" value="Adenine nucleotide alpha hydrolases-like"/>
    <property type="match status" value="1"/>
</dbReference>
<dbReference type="GO" id="GO:0005384">
    <property type="term" value="F:manganese ion transmembrane transporter activity"/>
    <property type="evidence" value="ECO:0007669"/>
    <property type="project" value="TreeGrafter"/>
</dbReference>
<dbReference type="GO" id="GO:0046872">
    <property type="term" value="F:metal ion binding"/>
    <property type="evidence" value="ECO:0007669"/>
    <property type="project" value="UniProtKB-UniRule"/>
</dbReference>
<dbReference type="Gene3D" id="3.40.50.620">
    <property type="entry name" value="HUPs"/>
    <property type="match status" value="1"/>
</dbReference>